<accession>A0A3N0XUZ6</accession>
<evidence type="ECO:0000313" key="3">
    <source>
        <dbReference type="Proteomes" id="UP000281406"/>
    </source>
</evidence>
<feature type="region of interest" description="Disordered" evidence="1">
    <location>
        <begin position="1"/>
        <end position="31"/>
    </location>
</feature>
<name>A0A3N0XUZ6_ANAGA</name>
<dbReference type="EMBL" id="RJVU01059775">
    <property type="protein sequence ID" value="ROJ66270.1"/>
    <property type="molecule type" value="Genomic_DNA"/>
</dbReference>
<proteinExistence type="predicted"/>
<protein>
    <submittedName>
        <fullName evidence="2">Uncharacterized protein</fullName>
    </submittedName>
</protein>
<organism evidence="2 3">
    <name type="scientific">Anabarilius grahami</name>
    <name type="common">Kanglang fish</name>
    <name type="synonym">Barilius grahami</name>
    <dbReference type="NCBI Taxonomy" id="495550"/>
    <lineage>
        <taxon>Eukaryota</taxon>
        <taxon>Metazoa</taxon>
        <taxon>Chordata</taxon>
        <taxon>Craniata</taxon>
        <taxon>Vertebrata</taxon>
        <taxon>Euteleostomi</taxon>
        <taxon>Actinopterygii</taxon>
        <taxon>Neopterygii</taxon>
        <taxon>Teleostei</taxon>
        <taxon>Ostariophysi</taxon>
        <taxon>Cypriniformes</taxon>
        <taxon>Xenocyprididae</taxon>
        <taxon>Xenocypridinae</taxon>
        <taxon>Xenocypridinae incertae sedis</taxon>
        <taxon>Anabarilius</taxon>
    </lineage>
</organism>
<comment type="caution">
    <text evidence="2">The sequence shown here is derived from an EMBL/GenBank/DDBJ whole genome shotgun (WGS) entry which is preliminary data.</text>
</comment>
<dbReference type="Proteomes" id="UP000281406">
    <property type="component" value="Unassembled WGS sequence"/>
</dbReference>
<sequence>MRGRTRQPAWSGLEEGENVRERAAHPASWTGSVNGLQSRYSTGQRYATSTNLEKKHGRQKKLCDERMIYAAQIRRTYGLLANEAVSGCWGCAEKGLWQESFSAEERDETMKCLSYTSIRVNILPCTPTAAKAKLNQSDAKGCLYRSASLNKQPSRQLEFNLKEAASPTVPGRVGS</sequence>
<evidence type="ECO:0000313" key="2">
    <source>
        <dbReference type="EMBL" id="ROJ66270.1"/>
    </source>
</evidence>
<gene>
    <name evidence="2" type="ORF">DPX16_16533</name>
</gene>
<dbReference type="AlphaFoldDB" id="A0A3N0XUZ6"/>
<reference evidence="2 3" key="1">
    <citation type="submission" date="2018-10" db="EMBL/GenBank/DDBJ databases">
        <title>Genome assembly for a Yunnan-Guizhou Plateau 3E fish, Anabarilius grahami (Regan), and its evolutionary and genetic applications.</title>
        <authorList>
            <person name="Jiang W."/>
        </authorList>
    </citation>
    <scope>NUCLEOTIDE SEQUENCE [LARGE SCALE GENOMIC DNA]</scope>
    <source>
        <strain evidence="2">AG-KIZ</strain>
        <tissue evidence="2">Muscle</tissue>
    </source>
</reference>
<evidence type="ECO:0000256" key="1">
    <source>
        <dbReference type="SAM" id="MobiDB-lite"/>
    </source>
</evidence>
<keyword evidence="3" id="KW-1185">Reference proteome</keyword>